<dbReference type="EMBL" id="JXTC01000272">
    <property type="protein sequence ID" value="PON72379.1"/>
    <property type="molecule type" value="Genomic_DNA"/>
</dbReference>
<dbReference type="OrthoDB" id="1735294at2759"/>
<protein>
    <submittedName>
        <fullName evidence="1">Uncharacterized protein</fullName>
    </submittedName>
</protein>
<dbReference type="InParanoid" id="A0A2P5DGG2"/>
<evidence type="ECO:0000313" key="2">
    <source>
        <dbReference type="Proteomes" id="UP000237000"/>
    </source>
</evidence>
<comment type="caution">
    <text evidence="1">The sequence shown here is derived from an EMBL/GenBank/DDBJ whole genome shotgun (WGS) entry which is preliminary data.</text>
</comment>
<proteinExistence type="predicted"/>
<gene>
    <name evidence="1" type="ORF">TorRG33x02_251770</name>
</gene>
<keyword evidence="2" id="KW-1185">Reference proteome</keyword>
<accession>A0A2P5DGG2</accession>
<dbReference type="Proteomes" id="UP000237000">
    <property type="component" value="Unassembled WGS sequence"/>
</dbReference>
<evidence type="ECO:0000313" key="1">
    <source>
        <dbReference type="EMBL" id="PON72379.1"/>
    </source>
</evidence>
<organism evidence="1 2">
    <name type="scientific">Trema orientale</name>
    <name type="common">Charcoal tree</name>
    <name type="synonym">Celtis orientalis</name>
    <dbReference type="NCBI Taxonomy" id="63057"/>
    <lineage>
        <taxon>Eukaryota</taxon>
        <taxon>Viridiplantae</taxon>
        <taxon>Streptophyta</taxon>
        <taxon>Embryophyta</taxon>
        <taxon>Tracheophyta</taxon>
        <taxon>Spermatophyta</taxon>
        <taxon>Magnoliopsida</taxon>
        <taxon>eudicotyledons</taxon>
        <taxon>Gunneridae</taxon>
        <taxon>Pentapetalae</taxon>
        <taxon>rosids</taxon>
        <taxon>fabids</taxon>
        <taxon>Rosales</taxon>
        <taxon>Cannabaceae</taxon>
        <taxon>Trema</taxon>
    </lineage>
</organism>
<reference evidence="2" key="1">
    <citation type="submission" date="2016-06" db="EMBL/GenBank/DDBJ databases">
        <title>Parallel loss of symbiosis genes in relatives of nitrogen-fixing non-legume Parasponia.</title>
        <authorList>
            <person name="Van Velzen R."/>
            <person name="Holmer R."/>
            <person name="Bu F."/>
            <person name="Rutten L."/>
            <person name="Van Zeijl A."/>
            <person name="Liu W."/>
            <person name="Santuari L."/>
            <person name="Cao Q."/>
            <person name="Sharma T."/>
            <person name="Shen D."/>
            <person name="Roswanjaya Y."/>
            <person name="Wardhani T."/>
            <person name="Kalhor M.S."/>
            <person name="Jansen J."/>
            <person name="Van den Hoogen J."/>
            <person name="Gungor B."/>
            <person name="Hartog M."/>
            <person name="Hontelez J."/>
            <person name="Verver J."/>
            <person name="Yang W.-C."/>
            <person name="Schijlen E."/>
            <person name="Repin R."/>
            <person name="Schilthuizen M."/>
            <person name="Schranz E."/>
            <person name="Heidstra R."/>
            <person name="Miyata K."/>
            <person name="Fedorova E."/>
            <person name="Kohlen W."/>
            <person name="Bisseling T."/>
            <person name="Smit S."/>
            <person name="Geurts R."/>
        </authorList>
    </citation>
    <scope>NUCLEOTIDE SEQUENCE [LARGE SCALE GENOMIC DNA]</scope>
    <source>
        <strain evidence="2">cv. RG33-2</strain>
    </source>
</reference>
<name>A0A2P5DGG2_TREOI</name>
<dbReference type="AlphaFoldDB" id="A0A2P5DGG2"/>
<sequence length="55" mass="5901">MVLVMDIKAVTFDICGVVRMVSSGYMAKVPSGEYRLSALAAQPESFASEPDIFAT</sequence>